<comment type="caution">
    <text evidence="10">The sequence shown here is derived from an EMBL/GenBank/DDBJ whole genome shotgun (WGS) entry which is preliminary data.</text>
</comment>
<dbReference type="GO" id="GO:0004252">
    <property type="term" value="F:serine-type endopeptidase activity"/>
    <property type="evidence" value="ECO:0007669"/>
    <property type="project" value="InterPro"/>
</dbReference>
<keyword evidence="7" id="KW-0812">Transmembrane</keyword>
<dbReference type="PANTHER" id="PTHR43390">
    <property type="entry name" value="SIGNAL PEPTIDASE I"/>
    <property type="match status" value="1"/>
</dbReference>
<dbReference type="InterPro" id="IPR000223">
    <property type="entry name" value="Pept_S26A_signal_pept_1"/>
</dbReference>
<dbReference type="CDD" id="cd06530">
    <property type="entry name" value="S26_SPase_I"/>
    <property type="match status" value="1"/>
</dbReference>
<dbReference type="Pfam" id="PF10502">
    <property type="entry name" value="Peptidase_S26"/>
    <property type="match status" value="1"/>
</dbReference>
<evidence type="ECO:0000256" key="8">
    <source>
        <dbReference type="SAM" id="MobiDB-lite"/>
    </source>
</evidence>
<evidence type="ECO:0000256" key="2">
    <source>
        <dbReference type="ARBA" id="ARBA00004401"/>
    </source>
</evidence>
<reference evidence="10 11" key="1">
    <citation type="submission" date="2016-10" db="EMBL/GenBank/DDBJ databases">
        <title>Genome sequence of Streptomyces gilvigriseus MUSC 26.</title>
        <authorList>
            <person name="Lee L.-H."/>
            <person name="Ser H.-L."/>
        </authorList>
    </citation>
    <scope>NUCLEOTIDE SEQUENCE [LARGE SCALE GENOMIC DNA]</scope>
    <source>
        <strain evidence="10 11">MUSC 26</strain>
    </source>
</reference>
<name>A0A1J7BDH5_9ACTN</name>
<feature type="domain" description="Peptidase S26" evidence="9">
    <location>
        <begin position="35"/>
        <end position="200"/>
    </location>
</feature>
<dbReference type="RefSeq" id="WP_071657336.1">
    <property type="nucleotide sequence ID" value="NZ_MLCF01000080.1"/>
</dbReference>
<dbReference type="OrthoDB" id="9815782at2"/>
<comment type="subcellular location">
    <subcellularLocation>
        <location evidence="2">Cell membrane</location>
        <topology evidence="2">Single-pass type II membrane protein</topology>
    </subcellularLocation>
    <subcellularLocation>
        <location evidence="7">Membrane</location>
        <topology evidence="7">Single-pass type II membrane protein</topology>
    </subcellularLocation>
</comment>
<dbReference type="PROSITE" id="PS00761">
    <property type="entry name" value="SPASE_I_3"/>
    <property type="match status" value="1"/>
</dbReference>
<feature type="active site" evidence="6">
    <location>
        <position position="64"/>
    </location>
</feature>
<evidence type="ECO:0000256" key="7">
    <source>
        <dbReference type="RuleBase" id="RU362042"/>
    </source>
</evidence>
<dbReference type="PRINTS" id="PR00727">
    <property type="entry name" value="LEADERPTASE"/>
</dbReference>
<feature type="active site" evidence="6">
    <location>
        <position position="109"/>
    </location>
</feature>
<dbReference type="AlphaFoldDB" id="A0A1J7BDH5"/>
<evidence type="ECO:0000313" key="10">
    <source>
        <dbReference type="EMBL" id="OIV36731.1"/>
    </source>
</evidence>
<keyword evidence="5 7" id="KW-0378">Hydrolase</keyword>
<dbReference type="NCBIfam" id="TIGR02227">
    <property type="entry name" value="sigpep_I_bact"/>
    <property type="match status" value="1"/>
</dbReference>
<evidence type="ECO:0000259" key="9">
    <source>
        <dbReference type="Pfam" id="PF10502"/>
    </source>
</evidence>
<keyword evidence="7" id="KW-0472">Membrane</keyword>
<keyword evidence="11" id="KW-1185">Reference proteome</keyword>
<feature type="region of interest" description="Disordered" evidence="8">
    <location>
        <begin position="1"/>
        <end position="24"/>
    </location>
</feature>
<dbReference type="InterPro" id="IPR019533">
    <property type="entry name" value="Peptidase_S26"/>
</dbReference>
<dbReference type="SUPFAM" id="SSF51306">
    <property type="entry name" value="LexA/Signal peptidase"/>
    <property type="match status" value="1"/>
</dbReference>
<evidence type="ECO:0000256" key="4">
    <source>
        <dbReference type="ARBA" id="ARBA00013208"/>
    </source>
</evidence>
<comment type="similarity">
    <text evidence="3 7">Belongs to the peptidase S26 family.</text>
</comment>
<protein>
    <recommendedName>
        <fullName evidence="4 7">Signal peptidase I</fullName>
        <ecNumber evidence="4 7">3.4.21.89</ecNumber>
    </recommendedName>
</protein>
<gene>
    <name evidence="10" type="ORF">BIV57_14850</name>
</gene>
<organism evidence="10 11">
    <name type="scientific">Mangrovactinospora gilvigrisea</name>
    <dbReference type="NCBI Taxonomy" id="1428644"/>
    <lineage>
        <taxon>Bacteria</taxon>
        <taxon>Bacillati</taxon>
        <taxon>Actinomycetota</taxon>
        <taxon>Actinomycetes</taxon>
        <taxon>Kitasatosporales</taxon>
        <taxon>Streptomycetaceae</taxon>
        <taxon>Mangrovactinospora</taxon>
    </lineage>
</organism>
<dbReference type="GO" id="GO:0009003">
    <property type="term" value="F:signal peptidase activity"/>
    <property type="evidence" value="ECO:0007669"/>
    <property type="project" value="UniProtKB-EC"/>
</dbReference>
<dbReference type="STRING" id="1428644.BIV57_14850"/>
<dbReference type="EC" id="3.4.21.89" evidence="4 7"/>
<evidence type="ECO:0000256" key="1">
    <source>
        <dbReference type="ARBA" id="ARBA00000677"/>
    </source>
</evidence>
<dbReference type="GO" id="GO:0005886">
    <property type="term" value="C:plasma membrane"/>
    <property type="evidence" value="ECO:0007669"/>
    <property type="project" value="UniProtKB-SubCell"/>
</dbReference>
<dbReference type="GO" id="GO:0006465">
    <property type="term" value="P:signal peptide processing"/>
    <property type="evidence" value="ECO:0007669"/>
    <property type="project" value="InterPro"/>
</dbReference>
<dbReference type="Gene3D" id="2.10.109.10">
    <property type="entry name" value="Umud Fragment, subunit A"/>
    <property type="match status" value="1"/>
</dbReference>
<dbReference type="Proteomes" id="UP000243342">
    <property type="component" value="Unassembled WGS sequence"/>
</dbReference>
<evidence type="ECO:0000256" key="3">
    <source>
        <dbReference type="ARBA" id="ARBA00009370"/>
    </source>
</evidence>
<evidence type="ECO:0000256" key="6">
    <source>
        <dbReference type="PIRSR" id="PIRSR600223-1"/>
    </source>
</evidence>
<keyword evidence="7" id="KW-0645">Protease</keyword>
<feature type="transmembrane region" description="Helical" evidence="7">
    <location>
        <begin position="34"/>
        <end position="55"/>
    </location>
</feature>
<dbReference type="EMBL" id="MLCF01000080">
    <property type="protein sequence ID" value="OIV36731.1"/>
    <property type="molecule type" value="Genomic_DNA"/>
</dbReference>
<keyword evidence="7" id="KW-1133">Transmembrane helix</keyword>
<dbReference type="InterPro" id="IPR019758">
    <property type="entry name" value="Pept_S26A_signal_pept_1_CS"/>
</dbReference>
<dbReference type="PANTHER" id="PTHR43390:SF1">
    <property type="entry name" value="CHLOROPLAST PROCESSING PEPTIDASE"/>
    <property type="match status" value="1"/>
</dbReference>
<evidence type="ECO:0000313" key="11">
    <source>
        <dbReference type="Proteomes" id="UP000243342"/>
    </source>
</evidence>
<proteinExistence type="inferred from homology"/>
<sequence>MAEDRGRAAVGPDEEPSSSVGSAAARPRSFRVPWGWIASIAGIALVIGLLNAYVAEPFTVPSASMENTLKPGDRLIVDKLSYASHPPRRGDVLVFDGDDAFGGGGDYVKRVIGIGGDTVRCCDADGRITVNGRPLHESGYLYPHNAPSKTRFSVTVPKGRLWVMGDHRADSSDSRDHLGDPGGGMVPLDMVVGRVDWVVWPVSRWRSL</sequence>
<evidence type="ECO:0000256" key="5">
    <source>
        <dbReference type="ARBA" id="ARBA00022801"/>
    </source>
</evidence>
<dbReference type="InterPro" id="IPR036286">
    <property type="entry name" value="LexA/Signal_pep-like_sf"/>
</dbReference>
<accession>A0A1J7BDH5</accession>
<comment type="catalytic activity">
    <reaction evidence="1 7">
        <text>Cleavage of hydrophobic, N-terminal signal or leader sequences from secreted and periplasmic proteins.</text>
        <dbReference type="EC" id="3.4.21.89"/>
    </reaction>
</comment>